<evidence type="ECO:0000259" key="1">
    <source>
        <dbReference type="Pfam" id="PF18602"/>
    </source>
</evidence>
<accession>Q89E68</accession>
<dbReference type="EnsemblBacteria" id="BAC52484">
    <property type="protein sequence ID" value="BAC52484"/>
    <property type="gene ID" value="BAC52484"/>
</dbReference>
<dbReference type="eggNOG" id="ENOG5033G3R">
    <property type="taxonomic scope" value="Bacteria"/>
</dbReference>
<dbReference type="Pfam" id="PF18602">
    <property type="entry name" value="Rap1a"/>
    <property type="match status" value="1"/>
</dbReference>
<keyword evidence="3" id="KW-1185">Reference proteome</keyword>
<dbReference type="PATRIC" id="fig|224911.5.peg.7409"/>
<evidence type="ECO:0000313" key="3">
    <source>
        <dbReference type="Proteomes" id="UP000002526"/>
    </source>
</evidence>
<dbReference type="EMBL" id="BA000040">
    <property type="protein sequence ID" value="BAC52484.1"/>
    <property type="molecule type" value="Genomic_DNA"/>
</dbReference>
<dbReference type="HOGENOM" id="CLU_703335_0_0_5"/>
<gene>
    <name evidence="2" type="ordered locus">bll7219</name>
</gene>
<evidence type="ECO:0000313" key="2">
    <source>
        <dbReference type="EMBL" id="BAC52484.1"/>
    </source>
</evidence>
<reference evidence="3" key="1">
    <citation type="journal article" date="2002" name="DNA Res.">
        <title>Complete genomic sequence of nitrogen-fixing symbiotic bacterium Bradyrhizobium japonicum USDA110.</title>
        <authorList>
            <person name="Kaneko T."/>
            <person name="Nakamura Y."/>
            <person name="Sato S."/>
            <person name="Minamisawa K."/>
            <person name="Uchiumi T."/>
            <person name="Sasamoto S."/>
            <person name="Watanabe A."/>
            <person name="Idesawa K."/>
            <person name="Iriguchi M."/>
            <person name="Kawashima K."/>
            <person name="Kohara M."/>
            <person name="Matsumoto M."/>
            <person name="Shimpo S."/>
            <person name="Tsuruoka H."/>
            <person name="Wada T."/>
            <person name="Yamada M."/>
            <person name="Tabata S."/>
        </authorList>
    </citation>
    <scope>NUCLEOTIDE SEQUENCE [LARGE SCALE GENOMIC DNA]</scope>
    <source>
        <strain evidence="3">JCM 10833 / BCRC 13528 / IAM 13628 / NBRC 14792 / USDA 110</strain>
    </source>
</reference>
<dbReference type="Proteomes" id="UP000002526">
    <property type="component" value="Chromosome"/>
</dbReference>
<dbReference type="AlphaFoldDB" id="Q89E68"/>
<dbReference type="KEGG" id="bja:bll7219"/>
<dbReference type="InParanoid" id="Q89E68"/>
<dbReference type="InterPro" id="IPR041238">
    <property type="entry name" value="Rap1a"/>
</dbReference>
<dbReference type="OrthoDB" id="8266144at2"/>
<protein>
    <submittedName>
        <fullName evidence="2">Bll7219 protein</fullName>
    </submittedName>
</protein>
<name>Q89E68_BRADU</name>
<sequence>MPVILCGFRSQVVRDDALSGQRDRATFVLVAALRVVTPVARRSSLKPVVLPSFGCERRALPGDDSLGAGDEPIPFLLLVDLGSVGAELEFVAAARIDTHGHRRVRRQAGVDHAGLLVEEVVDPEVFRLPVGDDDAERDLRNDVAGVVLHLGGEARRVADSVPSVAAADDAETTEVALVDYHRVLAEAGFLDRLRGCIGGDASHLVEHAIVKSVGQRRARPSEGGSRQKHDFRHSALSIPTPVPTIIAATLGRVMGGIRASLVAMALGLAGTAAGAAEVPPTAFYSGNDIYDWCRYDRRAAFSYVAGLYDSAAHAAAVIDSGRHFGKDSTNNDVEIDFALNRVVGYCKPDRATLEQVTDVFCTYLKDNPSKRDGLPAIMFPDALKKAWPCPGR</sequence>
<proteinExistence type="predicted"/>
<feature type="domain" description="Rap1a immunity protein" evidence="1">
    <location>
        <begin position="285"/>
        <end position="389"/>
    </location>
</feature>
<organism evidence="2 3">
    <name type="scientific">Bradyrhizobium diazoefficiens (strain JCM 10833 / BCRC 13528 / IAM 13628 / NBRC 14792 / USDA 110)</name>
    <dbReference type="NCBI Taxonomy" id="224911"/>
    <lineage>
        <taxon>Bacteria</taxon>
        <taxon>Pseudomonadati</taxon>
        <taxon>Pseudomonadota</taxon>
        <taxon>Alphaproteobacteria</taxon>
        <taxon>Hyphomicrobiales</taxon>
        <taxon>Nitrobacteraceae</taxon>
        <taxon>Bradyrhizobium</taxon>
    </lineage>
</organism>
<dbReference type="STRING" id="224911.AAV28_33745"/>